<proteinExistence type="predicted"/>
<dbReference type="Pfam" id="PF17648">
    <property type="entry name" value="Luciferase"/>
    <property type="match status" value="1"/>
</dbReference>
<feature type="domain" description="Luciferase" evidence="1">
    <location>
        <begin position="71"/>
        <end position="132"/>
    </location>
</feature>
<name>A0A6I4I2S8_9SPHI</name>
<accession>A0A6I4I2S8</accession>
<dbReference type="Proteomes" id="UP000429232">
    <property type="component" value="Chromosome"/>
</dbReference>
<gene>
    <name evidence="2" type="ORF">GO620_015665</name>
</gene>
<evidence type="ECO:0000313" key="3">
    <source>
        <dbReference type="Proteomes" id="UP000429232"/>
    </source>
</evidence>
<reference evidence="2 3" key="1">
    <citation type="submission" date="2020-12" db="EMBL/GenBank/DDBJ databases">
        <title>HMF7856_wgs.fasta genome submission.</title>
        <authorList>
            <person name="Kang H."/>
            <person name="Kim H."/>
            <person name="Joh K."/>
        </authorList>
    </citation>
    <scope>NUCLEOTIDE SEQUENCE [LARGE SCALE GENOMIC DNA]</scope>
    <source>
        <strain evidence="2 3">HMF7856</strain>
    </source>
</reference>
<evidence type="ECO:0000259" key="1">
    <source>
        <dbReference type="Pfam" id="PF17648"/>
    </source>
</evidence>
<dbReference type="EMBL" id="CP066775">
    <property type="protein sequence ID" value="QQL49590.1"/>
    <property type="molecule type" value="Genomic_DNA"/>
</dbReference>
<evidence type="ECO:0000313" key="2">
    <source>
        <dbReference type="EMBL" id="QQL49590.1"/>
    </source>
</evidence>
<dbReference type="AlphaFoldDB" id="A0A6I4I2S8"/>
<dbReference type="InterPro" id="IPR040841">
    <property type="entry name" value="Luciferase_dom"/>
</dbReference>
<organism evidence="2 3">
    <name type="scientific">Mucilaginibacter ginkgonis</name>
    <dbReference type="NCBI Taxonomy" id="2682091"/>
    <lineage>
        <taxon>Bacteria</taxon>
        <taxon>Pseudomonadati</taxon>
        <taxon>Bacteroidota</taxon>
        <taxon>Sphingobacteriia</taxon>
        <taxon>Sphingobacteriales</taxon>
        <taxon>Sphingobacteriaceae</taxon>
        <taxon>Mucilaginibacter</taxon>
    </lineage>
</organism>
<keyword evidence="3" id="KW-1185">Reference proteome</keyword>
<sequence>MFNFIVRHLGFLKIFPGLAILFDNWLKIYTLITQPHLLDWLDEIKLEVSEWDGVTVCTHKYGGIQFNKGDKELGHIHSNGLLDILLNRALKQQLKTGNRIQDHHKFKNSGWISFYLREKDDITYALKLLRLAENKITKPVE</sequence>
<protein>
    <submittedName>
        <fullName evidence="2">DUF5519 family protein</fullName>
    </submittedName>
</protein>
<dbReference type="KEGG" id="mgik:GO620_015665"/>